<evidence type="ECO:0000313" key="2">
    <source>
        <dbReference type="Proteomes" id="UP000335636"/>
    </source>
</evidence>
<organism evidence="1 2">
    <name type="scientific">Marmota monax</name>
    <name type="common">Woodchuck</name>
    <dbReference type="NCBI Taxonomy" id="9995"/>
    <lineage>
        <taxon>Eukaryota</taxon>
        <taxon>Metazoa</taxon>
        <taxon>Chordata</taxon>
        <taxon>Craniata</taxon>
        <taxon>Vertebrata</taxon>
        <taxon>Euteleostomi</taxon>
        <taxon>Mammalia</taxon>
        <taxon>Eutheria</taxon>
        <taxon>Euarchontoglires</taxon>
        <taxon>Glires</taxon>
        <taxon>Rodentia</taxon>
        <taxon>Sciuromorpha</taxon>
        <taxon>Sciuridae</taxon>
        <taxon>Xerinae</taxon>
        <taxon>Marmotini</taxon>
        <taxon>Marmota</taxon>
    </lineage>
</organism>
<sequence length="95" mass="10340">MASVRGGPAQVDAESWRRPPSQTAAVARLVIQTLLTRLTEPGWEWCGNQSPRALRTRCSATQSRKPSPPRAYSLSPFAVRSLAPEAGVVPQTEKI</sequence>
<name>A0A5E4CAS4_MARMO</name>
<proteinExistence type="predicted"/>
<protein>
    <submittedName>
        <fullName evidence="1">Uncharacterized protein</fullName>
    </submittedName>
</protein>
<evidence type="ECO:0000313" key="1">
    <source>
        <dbReference type="EMBL" id="VTJ78450.1"/>
    </source>
</evidence>
<dbReference type="EMBL" id="CABDUW010001075">
    <property type="protein sequence ID" value="VTJ78450.1"/>
    <property type="molecule type" value="Genomic_DNA"/>
</dbReference>
<comment type="caution">
    <text evidence="1">The sequence shown here is derived from an EMBL/GenBank/DDBJ whole genome shotgun (WGS) entry which is preliminary data.</text>
</comment>
<accession>A0A5E4CAS4</accession>
<keyword evidence="2" id="KW-1185">Reference proteome</keyword>
<dbReference type="Proteomes" id="UP000335636">
    <property type="component" value="Unassembled WGS sequence"/>
</dbReference>
<gene>
    <name evidence="1" type="ORF">MONAX_5E026165</name>
</gene>
<dbReference type="AlphaFoldDB" id="A0A5E4CAS4"/>
<reference evidence="1" key="1">
    <citation type="submission" date="2019-04" db="EMBL/GenBank/DDBJ databases">
        <authorList>
            <person name="Alioto T."/>
            <person name="Alioto T."/>
        </authorList>
    </citation>
    <scope>NUCLEOTIDE SEQUENCE [LARGE SCALE GENOMIC DNA]</scope>
</reference>